<reference evidence="9 10" key="1">
    <citation type="journal article" date="2018" name="Syst. Appl. Microbiol.">
        <title>Ereboglobus luteus gen. nov. sp. nov. from cockroach guts, and new insights into the oxygen relationship of the genera Opitutus and Didymococcus (Verrucomicrobia: Opitutaceae).</title>
        <authorList>
            <person name="Tegtmeier D."/>
            <person name="Belitz A."/>
            <person name="Radek R."/>
            <person name="Heimerl T."/>
            <person name="Brune A."/>
        </authorList>
    </citation>
    <scope>NUCLEOTIDE SEQUENCE [LARGE SCALE GENOMIC DNA]</scope>
    <source>
        <strain evidence="9 10">Ho45</strain>
    </source>
</reference>
<dbReference type="AlphaFoldDB" id="A0A2U8E6S0"/>
<comment type="similarity">
    <text evidence="3">Belongs to the Nudix hydrolase family. NudK subfamily.</text>
</comment>
<accession>A0A2U8E6S0</accession>
<protein>
    <recommendedName>
        <fullName evidence="4">GDP-mannose pyrophosphatase</fullName>
    </recommendedName>
    <alternativeName>
        <fullName evidence="6">GDP-mannose hydrolase</fullName>
    </alternativeName>
    <alternativeName>
        <fullName evidence="7">GDPMK</fullName>
    </alternativeName>
</protein>
<dbReference type="SUPFAM" id="SSF55811">
    <property type="entry name" value="Nudix"/>
    <property type="match status" value="1"/>
</dbReference>
<dbReference type="InterPro" id="IPR015797">
    <property type="entry name" value="NUDIX_hydrolase-like_dom_sf"/>
</dbReference>
<feature type="domain" description="Nudix hydrolase" evidence="8">
    <location>
        <begin position="52"/>
        <end position="182"/>
    </location>
</feature>
<dbReference type="GO" id="GO:0019693">
    <property type="term" value="P:ribose phosphate metabolic process"/>
    <property type="evidence" value="ECO:0007669"/>
    <property type="project" value="TreeGrafter"/>
</dbReference>
<proteinExistence type="inferred from homology"/>
<evidence type="ECO:0000256" key="3">
    <source>
        <dbReference type="ARBA" id="ARBA00007275"/>
    </source>
</evidence>
<evidence type="ECO:0000256" key="6">
    <source>
        <dbReference type="ARBA" id="ARBA00032162"/>
    </source>
</evidence>
<keyword evidence="10" id="KW-1185">Reference proteome</keyword>
<keyword evidence="5 9" id="KW-0378">Hydrolase</keyword>
<comment type="cofactor">
    <cofactor evidence="2">
        <name>Mg(2+)</name>
        <dbReference type="ChEBI" id="CHEBI:18420"/>
    </cofactor>
</comment>
<evidence type="ECO:0000256" key="4">
    <source>
        <dbReference type="ARBA" id="ARBA00016377"/>
    </source>
</evidence>
<dbReference type="Pfam" id="PF00293">
    <property type="entry name" value="NUDIX"/>
    <property type="match status" value="1"/>
</dbReference>
<dbReference type="Gene3D" id="3.90.79.10">
    <property type="entry name" value="Nucleoside Triphosphate Pyrophosphohydrolase"/>
    <property type="match status" value="1"/>
</dbReference>
<evidence type="ECO:0000256" key="7">
    <source>
        <dbReference type="ARBA" id="ARBA00032272"/>
    </source>
</evidence>
<evidence type="ECO:0000256" key="2">
    <source>
        <dbReference type="ARBA" id="ARBA00001946"/>
    </source>
</evidence>
<dbReference type="EMBL" id="CP023004">
    <property type="protein sequence ID" value="AWI10567.1"/>
    <property type="molecule type" value="Genomic_DNA"/>
</dbReference>
<evidence type="ECO:0000256" key="5">
    <source>
        <dbReference type="ARBA" id="ARBA00022801"/>
    </source>
</evidence>
<evidence type="ECO:0000313" key="9">
    <source>
        <dbReference type="EMBL" id="AWI10567.1"/>
    </source>
</evidence>
<dbReference type="PROSITE" id="PS51462">
    <property type="entry name" value="NUDIX"/>
    <property type="match status" value="1"/>
</dbReference>
<dbReference type="RefSeq" id="WP_108826465.1">
    <property type="nucleotide sequence ID" value="NZ_CP023004.1"/>
</dbReference>
<dbReference type="InterPro" id="IPR000086">
    <property type="entry name" value="NUDIX_hydrolase_dom"/>
</dbReference>
<dbReference type="GO" id="GO:0016787">
    <property type="term" value="F:hydrolase activity"/>
    <property type="evidence" value="ECO:0007669"/>
    <property type="project" value="UniProtKB-KW"/>
</dbReference>
<dbReference type="KEGG" id="elut:CKA38_06905"/>
<dbReference type="PANTHER" id="PTHR11839">
    <property type="entry name" value="UDP/ADP-SUGAR PYROPHOSPHATASE"/>
    <property type="match status" value="1"/>
</dbReference>
<dbReference type="PANTHER" id="PTHR11839:SF18">
    <property type="entry name" value="NUDIX HYDROLASE DOMAIN-CONTAINING PROTEIN"/>
    <property type="match status" value="1"/>
</dbReference>
<comment type="catalytic activity">
    <reaction evidence="1">
        <text>GDP-alpha-D-mannose + H2O = alpha-D-mannose 1-phosphate + GMP + 2 H(+)</text>
        <dbReference type="Rhea" id="RHEA:27978"/>
        <dbReference type="ChEBI" id="CHEBI:15377"/>
        <dbReference type="ChEBI" id="CHEBI:15378"/>
        <dbReference type="ChEBI" id="CHEBI:57527"/>
        <dbReference type="ChEBI" id="CHEBI:58115"/>
        <dbReference type="ChEBI" id="CHEBI:58409"/>
    </reaction>
</comment>
<evidence type="ECO:0000259" key="8">
    <source>
        <dbReference type="PROSITE" id="PS51462"/>
    </source>
</evidence>
<gene>
    <name evidence="9" type="ORF">CKA38_06905</name>
</gene>
<dbReference type="CDD" id="cd03424">
    <property type="entry name" value="NUDIX_ADPRase_Nudt5_UGPPase_Nudt14"/>
    <property type="match status" value="1"/>
</dbReference>
<evidence type="ECO:0000256" key="1">
    <source>
        <dbReference type="ARBA" id="ARBA00000847"/>
    </source>
</evidence>
<dbReference type="Proteomes" id="UP000244896">
    <property type="component" value="Chromosome"/>
</dbReference>
<dbReference type="OrthoDB" id="9806150at2"/>
<organism evidence="9 10">
    <name type="scientific">Ereboglobus luteus</name>
    <dbReference type="NCBI Taxonomy" id="1796921"/>
    <lineage>
        <taxon>Bacteria</taxon>
        <taxon>Pseudomonadati</taxon>
        <taxon>Verrucomicrobiota</taxon>
        <taxon>Opitutia</taxon>
        <taxon>Opitutales</taxon>
        <taxon>Opitutaceae</taxon>
        <taxon>Ereboglobus</taxon>
    </lineage>
</organism>
<name>A0A2U8E6S0_9BACT</name>
<evidence type="ECO:0000313" key="10">
    <source>
        <dbReference type="Proteomes" id="UP000244896"/>
    </source>
</evidence>
<sequence length="194" mass="22050">MPSRKTKPNPAAPARWEKGADKVITRTSIFDLRAARYTHPSRKTERDFYVVNAPDWVNVVALTPDRRLVLVRQFRFGINDFSLEIPGGVIDPGETDPVAAGLRELREETGYESRDARLLGSIHPNPAFLNNRCHLVFAGQCEKTTGVEWDEDEEIEVSLAPVDQVYEWARTGKITHSLVLDALFLFAPYWEKLK</sequence>
<dbReference type="GO" id="GO:0006753">
    <property type="term" value="P:nucleoside phosphate metabolic process"/>
    <property type="evidence" value="ECO:0007669"/>
    <property type="project" value="TreeGrafter"/>
</dbReference>